<dbReference type="Proteomes" id="UP000005090">
    <property type="component" value="Chromosome"/>
</dbReference>
<evidence type="ECO:0000256" key="2">
    <source>
        <dbReference type="SAM" id="Coils"/>
    </source>
</evidence>
<keyword evidence="7" id="KW-1185">Reference proteome</keyword>
<dbReference type="Gene3D" id="2.40.30.170">
    <property type="match status" value="1"/>
</dbReference>
<evidence type="ECO:0000313" key="7">
    <source>
        <dbReference type="Proteomes" id="UP000005090"/>
    </source>
</evidence>
<dbReference type="eggNOG" id="COG1566">
    <property type="taxonomic scope" value="Bacteria"/>
</dbReference>
<dbReference type="GO" id="GO:0055085">
    <property type="term" value="P:transmembrane transport"/>
    <property type="evidence" value="ECO:0007669"/>
    <property type="project" value="InterPro"/>
</dbReference>
<dbReference type="RefSeq" id="WP_005371772.1">
    <property type="nucleotide sequence ID" value="NZ_CM001475.1"/>
</dbReference>
<gene>
    <name evidence="6" type="ORF">Metal_1945</name>
</gene>
<feature type="transmembrane region" description="Helical" evidence="4">
    <location>
        <begin position="28"/>
        <end position="46"/>
    </location>
</feature>
<evidence type="ECO:0000313" key="6">
    <source>
        <dbReference type="EMBL" id="EIC29711.1"/>
    </source>
</evidence>
<dbReference type="InterPro" id="IPR050739">
    <property type="entry name" value="MFP"/>
</dbReference>
<dbReference type="PANTHER" id="PTHR30386">
    <property type="entry name" value="MEMBRANE FUSION SUBUNIT OF EMRAB-TOLC MULTIDRUG EFFLUX PUMP"/>
    <property type="match status" value="1"/>
</dbReference>
<dbReference type="Pfam" id="PF25885">
    <property type="entry name" value="HH_EMRA"/>
    <property type="match status" value="1"/>
</dbReference>
<feature type="compositionally biased region" description="Polar residues" evidence="3">
    <location>
        <begin position="1"/>
        <end position="12"/>
    </location>
</feature>
<dbReference type="HOGENOM" id="CLU_018816_15_0_6"/>
<name>H8GPT2_METAL</name>
<feature type="region of interest" description="Disordered" evidence="3">
    <location>
        <begin position="1"/>
        <end position="22"/>
    </location>
</feature>
<dbReference type="PANTHER" id="PTHR30386:SF19">
    <property type="entry name" value="MULTIDRUG EXPORT PROTEIN EMRA-RELATED"/>
    <property type="match status" value="1"/>
</dbReference>
<keyword evidence="4" id="KW-0472">Membrane</keyword>
<dbReference type="GO" id="GO:0030313">
    <property type="term" value="C:cell envelope"/>
    <property type="evidence" value="ECO:0007669"/>
    <property type="project" value="UniProtKB-SubCell"/>
</dbReference>
<evidence type="ECO:0000256" key="3">
    <source>
        <dbReference type="SAM" id="MobiDB-lite"/>
    </source>
</evidence>
<protein>
    <submittedName>
        <fullName evidence="6">Multidrug resistance efflux pump</fullName>
    </submittedName>
</protein>
<reference evidence="6 7" key="1">
    <citation type="journal article" date="2013" name="Genome Announc.">
        <title>Genome Sequence of the Obligate Gammaproteobacterial Methanotroph Methylomicrobium album Strain BG8.</title>
        <authorList>
            <person name="Kits K.D."/>
            <person name="Kalyuzhnaya M.G."/>
            <person name="Klotz M.G."/>
            <person name="Jetten M.S."/>
            <person name="Op den Camp H.J."/>
            <person name="Vuilleumier S."/>
            <person name="Bringel F."/>
            <person name="Dispirito A.A."/>
            <person name="Murrell J.C."/>
            <person name="Bruce D."/>
            <person name="Cheng J.F."/>
            <person name="Copeland A."/>
            <person name="Goodwin L."/>
            <person name="Hauser L."/>
            <person name="Lajus A."/>
            <person name="Land M.L."/>
            <person name="Lapidus A."/>
            <person name="Lucas S."/>
            <person name="Medigue C."/>
            <person name="Pitluck S."/>
            <person name="Woyke T."/>
            <person name="Zeytun A."/>
            <person name="Stein L.Y."/>
        </authorList>
    </citation>
    <scope>NUCLEOTIDE SEQUENCE [LARGE SCALE GENOMIC DNA]</scope>
    <source>
        <strain evidence="6 7">BG8</strain>
    </source>
</reference>
<sequence length="408" mass="44773">MNDTQTVPNTPKSHAGLRKRRPSRGRRLRLVTVAVLALGLVYLAYWQGYAGRFVVTNDAYVTGNLAPLKAQTAGTVVDVRVDDTQFVQRGAVLVRLDGLEAEVAFEKAAANLADSVRQIETRFSQAETLRQKLAAKEARLQRSRHDLARFHSVAADGAVSAQQIENSEFQVREEEADARQTRAELEGAEALVRNTTPADNPKVLQAIAAFKQAYLAKVRQEIVAPVSGFVAKRSIQPGEQVRPETPLMAIVPLDYLWIEANFLENELTHVRPGQPVEITVDLYGSDTVYHGEVLGLGAGTGSVFGLLPPNNATGNYIHIVERVPVRIGLRTDELQAKPLRPGLSAVVRIDTRHPGRSVLKPLTTTPSDYKTEVYDRQLEGAAALIRQIIEANRVHKSPKGSAPDTRHS</sequence>
<evidence type="ECO:0000256" key="1">
    <source>
        <dbReference type="ARBA" id="ARBA00004196"/>
    </source>
</evidence>
<feature type="domain" description="Multidrug export protein EmrA/FarA alpha-helical hairpin" evidence="5">
    <location>
        <begin position="100"/>
        <end position="219"/>
    </location>
</feature>
<dbReference type="EMBL" id="CM001475">
    <property type="protein sequence ID" value="EIC29711.1"/>
    <property type="molecule type" value="Genomic_DNA"/>
</dbReference>
<evidence type="ECO:0000256" key="4">
    <source>
        <dbReference type="SAM" id="Phobius"/>
    </source>
</evidence>
<dbReference type="InterPro" id="IPR058633">
    <property type="entry name" value="EmrA/FarA_HH"/>
</dbReference>
<keyword evidence="2" id="KW-0175">Coiled coil</keyword>
<organism evidence="6 7">
    <name type="scientific">Methylomicrobium album BG8</name>
    <dbReference type="NCBI Taxonomy" id="686340"/>
    <lineage>
        <taxon>Bacteria</taxon>
        <taxon>Pseudomonadati</taxon>
        <taxon>Pseudomonadota</taxon>
        <taxon>Gammaproteobacteria</taxon>
        <taxon>Methylococcales</taxon>
        <taxon>Methylococcaceae</taxon>
        <taxon>Methylomicrobium</taxon>
    </lineage>
</organism>
<accession>H8GPT2</accession>
<keyword evidence="4" id="KW-0812">Transmembrane</keyword>
<keyword evidence="4" id="KW-1133">Transmembrane helix</keyword>
<comment type="subcellular location">
    <subcellularLocation>
        <location evidence="1">Cell envelope</location>
    </subcellularLocation>
</comment>
<dbReference type="STRING" id="686340.Metal_1945"/>
<proteinExistence type="predicted"/>
<evidence type="ECO:0000259" key="5">
    <source>
        <dbReference type="Pfam" id="PF25885"/>
    </source>
</evidence>
<feature type="coiled-coil region" evidence="2">
    <location>
        <begin position="126"/>
        <end position="191"/>
    </location>
</feature>
<dbReference type="AlphaFoldDB" id="H8GPT2"/>